<evidence type="ECO:0000256" key="2">
    <source>
        <dbReference type="ARBA" id="ARBA00009840"/>
    </source>
</evidence>
<protein>
    <recommendedName>
        <fullName evidence="8">DNA recombination protein RmuC</fullName>
    </recommendedName>
</protein>
<dbReference type="AlphaFoldDB" id="A0A101GZG1"/>
<feature type="coiled-coil region" evidence="5">
    <location>
        <begin position="113"/>
        <end position="158"/>
    </location>
</feature>
<evidence type="ECO:0000313" key="7">
    <source>
        <dbReference type="Proteomes" id="UP000054260"/>
    </source>
</evidence>
<comment type="similarity">
    <text evidence="2">Belongs to the RmuC family.</text>
</comment>
<evidence type="ECO:0000256" key="5">
    <source>
        <dbReference type="SAM" id="Coils"/>
    </source>
</evidence>
<accession>A0A101GZG1</accession>
<evidence type="ECO:0000256" key="4">
    <source>
        <dbReference type="ARBA" id="ARBA00023172"/>
    </source>
</evidence>
<proteinExistence type="inferred from homology"/>
<feature type="coiled-coil region" evidence="5">
    <location>
        <begin position="26"/>
        <end position="53"/>
    </location>
</feature>
<dbReference type="PANTHER" id="PTHR30563:SF0">
    <property type="entry name" value="DNA RECOMBINATION PROTEIN RMUC"/>
    <property type="match status" value="1"/>
</dbReference>
<dbReference type="PATRIC" id="fig|1236046.6.peg.1127"/>
<comment type="function">
    <text evidence="1">Involved in DNA recombination.</text>
</comment>
<reference evidence="7" key="1">
    <citation type="journal article" date="2015" name="MBio">
        <title>Genome-Resolved Metagenomic Analysis Reveals Roles for Candidate Phyla and Other Microbial Community Members in Biogeochemical Transformations in Oil Reservoirs.</title>
        <authorList>
            <person name="Hu P."/>
            <person name="Tom L."/>
            <person name="Singh A."/>
            <person name="Thomas B.C."/>
            <person name="Baker B.J."/>
            <person name="Piceno Y.M."/>
            <person name="Andersen G.L."/>
            <person name="Banfield J.F."/>
        </authorList>
    </citation>
    <scope>NUCLEOTIDE SEQUENCE [LARGE SCALE GENOMIC DNA]</scope>
</reference>
<keyword evidence="3 5" id="KW-0175">Coiled coil</keyword>
<evidence type="ECO:0000256" key="3">
    <source>
        <dbReference type="ARBA" id="ARBA00023054"/>
    </source>
</evidence>
<keyword evidence="4" id="KW-0233">DNA recombination</keyword>
<sequence>MLIALIILSTVTLVSFLFAIASIRRLSRSIKKNQELQLSLKDLERDVSDRDEKLEWLTSAKEELEATFKAISSDVLNSSTENFIRQANDKFSGLLKLQKEDWGSQKKDFESLVSPVRDNLEKLEKNVKELESKREGAYKALEEQLKMLSEANTDLRQGVTDLKSALRNRSTRGRWGEIELRRIVELSGMTEHVDFEEQESIDNGRPDMIVKLPNEAFIPVDAKVPLDSYLTALEEEDESLRKRLMGSYAKNVRDTVNRLAGKKYSEAFSRTADFVVMFVPLESAINAAFLADPDLFEYAVSKKVLIASPVNLVALLKSVAYGWQQYSLTENAERLVQASKELYERFGVFFSHYNRLQGHLKNAVRAYNDGVGSFESRLLPKVREIEALAEVNEKLGEIEEISDEPRSSDLVNRD</sequence>
<dbReference type="EMBL" id="LGGH01000146">
    <property type="protein sequence ID" value="KUK66960.1"/>
    <property type="molecule type" value="Genomic_DNA"/>
</dbReference>
<dbReference type="GO" id="GO:0006310">
    <property type="term" value="P:DNA recombination"/>
    <property type="evidence" value="ECO:0007669"/>
    <property type="project" value="UniProtKB-KW"/>
</dbReference>
<evidence type="ECO:0000313" key="6">
    <source>
        <dbReference type="EMBL" id="KUK66960.1"/>
    </source>
</evidence>
<evidence type="ECO:0000256" key="1">
    <source>
        <dbReference type="ARBA" id="ARBA00003416"/>
    </source>
</evidence>
<name>A0A101GZG1_9BACT</name>
<dbReference type="Proteomes" id="UP000054260">
    <property type="component" value="Unassembled WGS sequence"/>
</dbReference>
<organism evidence="6 7">
    <name type="scientific">Mesotoga infera</name>
    <dbReference type="NCBI Taxonomy" id="1236046"/>
    <lineage>
        <taxon>Bacteria</taxon>
        <taxon>Thermotogati</taxon>
        <taxon>Thermotogota</taxon>
        <taxon>Thermotogae</taxon>
        <taxon>Kosmotogales</taxon>
        <taxon>Kosmotogaceae</taxon>
        <taxon>Mesotoga</taxon>
    </lineage>
</organism>
<dbReference type="PANTHER" id="PTHR30563">
    <property type="entry name" value="DNA RECOMBINATION PROTEIN RMUC"/>
    <property type="match status" value="1"/>
</dbReference>
<dbReference type="Pfam" id="PF02646">
    <property type="entry name" value="RmuC"/>
    <property type="match status" value="1"/>
</dbReference>
<comment type="caution">
    <text evidence="6">The sequence shown here is derived from an EMBL/GenBank/DDBJ whole genome shotgun (WGS) entry which is preliminary data.</text>
</comment>
<evidence type="ECO:0008006" key="8">
    <source>
        <dbReference type="Google" id="ProtNLM"/>
    </source>
</evidence>
<dbReference type="InterPro" id="IPR003798">
    <property type="entry name" value="DNA_recombination_RmuC"/>
</dbReference>
<gene>
    <name evidence="6" type="ORF">XD86_0964</name>
</gene>